<keyword evidence="5" id="KW-0472">Membrane</keyword>
<dbReference type="SUPFAM" id="SSF56935">
    <property type="entry name" value="Porins"/>
    <property type="match status" value="1"/>
</dbReference>
<comment type="subcellular location">
    <subcellularLocation>
        <location evidence="1">Cell outer membrane</location>
        <topology evidence="1">Multi-pass membrane protein</topology>
    </subcellularLocation>
</comment>
<gene>
    <name evidence="9" type="ordered locus">Acid_3583</name>
</gene>
<dbReference type="GO" id="GO:0009279">
    <property type="term" value="C:cell outer membrane"/>
    <property type="evidence" value="ECO:0007669"/>
    <property type="project" value="UniProtKB-SubCell"/>
</dbReference>
<dbReference type="PANTHER" id="PTHR30069:SF46">
    <property type="entry name" value="OAR PROTEIN"/>
    <property type="match status" value="1"/>
</dbReference>
<dbReference type="InterPro" id="IPR010917">
    <property type="entry name" value="TonB_rcpt_CS"/>
</dbReference>
<dbReference type="InterPro" id="IPR008969">
    <property type="entry name" value="CarboxyPept-like_regulatory"/>
</dbReference>
<proteinExistence type="predicted"/>
<keyword evidence="6" id="KW-0998">Cell outer membrane</keyword>
<dbReference type="PROSITE" id="PS01156">
    <property type="entry name" value="TONB_DEPENDENT_REC_2"/>
    <property type="match status" value="1"/>
</dbReference>
<dbReference type="AlphaFoldDB" id="Q020T4"/>
<dbReference type="HOGENOM" id="CLU_006298_0_0_0"/>
<dbReference type="EMBL" id="CP000473">
    <property type="protein sequence ID" value="ABJ84555.1"/>
    <property type="molecule type" value="Genomic_DNA"/>
</dbReference>
<reference evidence="9" key="1">
    <citation type="submission" date="2006-10" db="EMBL/GenBank/DDBJ databases">
        <title>Complete sequence of Solibacter usitatus Ellin6076.</title>
        <authorList>
            <consortium name="US DOE Joint Genome Institute"/>
            <person name="Copeland A."/>
            <person name="Lucas S."/>
            <person name="Lapidus A."/>
            <person name="Barry K."/>
            <person name="Detter J.C."/>
            <person name="Glavina del Rio T."/>
            <person name="Hammon N."/>
            <person name="Israni S."/>
            <person name="Dalin E."/>
            <person name="Tice H."/>
            <person name="Pitluck S."/>
            <person name="Thompson L.S."/>
            <person name="Brettin T."/>
            <person name="Bruce D."/>
            <person name="Han C."/>
            <person name="Tapia R."/>
            <person name="Gilna P."/>
            <person name="Schmutz J."/>
            <person name="Larimer F."/>
            <person name="Land M."/>
            <person name="Hauser L."/>
            <person name="Kyrpides N."/>
            <person name="Mikhailova N."/>
            <person name="Janssen P.H."/>
            <person name="Kuske C.R."/>
            <person name="Richardson P."/>
        </authorList>
    </citation>
    <scope>NUCLEOTIDE SEQUENCE</scope>
    <source>
        <strain evidence="9">Ellin6076</strain>
    </source>
</reference>
<dbReference type="GO" id="GO:0015344">
    <property type="term" value="F:siderophore uptake transmembrane transporter activity"/>
    <property type="evidence" value="ECO:0007669"/>
    <property type="project" value="TreeGrafter"/>
</dbReference>
<feature type="domain" description="TonB-dependent transporter Oar-like beta-barrel" evidence="8">
    <location>
        <begin position="246"/>
        <end position="1164"/>
    </location>
</feature>
<sequence length="1171" mass="125780" precursor="true">MKGTTLKSVQTILAAALLAAAGFAQTQTARLVGTVHDSTGAVVPNAKVAAMNLGTKQTSEAITNANGDYVMPALQPGTYSLTVEAGGFRKARIDGIDLAAASNVSQAITLEVGQLTEVVEVTANTVNVQTTDSQVANSVTIKDIETLPQLARTPITLAIFQPGVQVNPQANGSSSGADYSFAHVNGLRQGSNNNSLDGIDVNDSVAPRIGLSLTANNTDSVEEARVITDGGKAEYGRSAGAQVQLVTRSGTNQFHGNAFDYLRNRDLNANDFFNNAAGVPIPVLIQNTYGGSFGGPIKHNKLFFFGNYQGIRTHAQGVQNTLVPTATAQQGIFQWNTAAGVQQYNILNADPLHKGIDPTVAALLKLYPAPNNNNCSNADGLNSSCYSFNFPNGSLSDQFTIKMDYNLNDRMHIFERTSWQRNSSIDSLNGAQNVIPGQDPGTQGGKRWGVAGGWDWTISSTMVNEFRYGHQSASTNFNRPEREAGPMVSFNTWTTPLLTAFPQGRNSPVDEYTDNLTKIHGSHTFKFGGQLRFTKQYGFNDAGIYPNVSLSTANGNILNSSLIPAGLSSTQLTSFQGMYNDLLGRISSVTETYYSNLTTFQAAGTPRVRNFVFHEYGFFAQDDWKVRHNLTLNIGLRWEFYPVPYEANGQQGILSPANVFNTAGTADNITVQPSTKWWNNNWKDFAPRFGFAWDPFSDGKTSIRGGYGIFNDRVVGAATSSVDGATPGFSQAVTLFPNSTTGSDVRIGTAPPLPVQPGSPALTPAATRQTALDLMSPNLKTGYVQQWNFNIQRQIAKNTILDVGYVANRGVKLFFQTNLDQSHIYDNGFLTAFNQIAGNLTNLSAVPVNNPIASVFGSASAAVSAIGSSVFSTGQVGTAANTIDVNNFSRYAAAGIPQNYLRRFPQFSTVLLGNNDGRSEYNSLQVRLQRQFGALRVGANYTWSKSIDNDLSTATGGEGNGFAAPLDSFNEALDRGRSNFDIPHAFTMTSQYTLPIGKGHAFGGNMPGWANALVGGWDLGSLWIWESGSPFTVSSGRATGPSTANTWADYTGSRNIGSVMTNNNGIGPGVYYFTPAQIASFSEPAAGSIGNSGRNTFRGPQFFNLDASLVKRFQVMEHKSITFRAEAYNLLNRVDFANPGVNLGGNASAFGKISAVVNNPRIVQMALRFDF</sequence>
<dbReference type="Pfam" id="PF13620">
    <property type="entry name" value="CarboxypepD_reg"/>
    <property type="match status" value="1"/>
</dbReference>
<evidence type="ECO:0000256" key="4">
    <source>
        <dbReference type="ARBA" id="ARBA00022692"/>
    </source>
</evidence>
<dbReference type="KEGG" id="sus:Acid_3583"/>
<evidence type="ECO:0000256" key="6">
    <source>
        <dbReference type="ARBA" id="ARBA00023237"/>
    </source>
</evidence>
<name>Q020T4_SOLUE</name>
<dbReference type="InParanoid" id="Q020T4"/>
<keyword evidence="7" id="KW-0732">Signal</keyword>
<evidence type="ECO:0000256" key="1">
    <source>
        <dbReference type="ARBA" id="ARBA00004571"/>
    </source>
</evidence>
<evidence type="ECO:0000256" key="3">
    <source>
        <dbReference type="ARBA" id="ARBA00022452"/>
    </source>
</evidence>
<organism evidence="9">
    <name type="scientific">Solibacter usitatus (strain Ellin6076)</name>
    <dbReference type="NCBI Taxonomy" id="234267"/>
    <lineage>
        <taxon>Bacteria</taxon>
        <taxon>Pseudomonadati</taxon>
        <taxon>Acidobacteriota</taxon>
        <taxon>Terriglobia</taxon>
        <taxon>Bryobacterales</taxon>
        <taxon>Solibacteraceae</taxon>
        <taxon>Candidatus Solibacter</taxon>
    </lineage>
</organism>
<dbReference type="OrthoDB" id="9760333at2"/>
<keyword evidence="3" id="KW-1134">Transmembrane beta strand</keyword>
<dbReference type="PANTHER" id="PTHR30069">
    <property type="entry name" value="TONB-DEPENDENT OUTER MEMBRANE RECEPTOR"/>
    <property type="match status" value="1"/>
</dbReference>
<feature type="signal peptide" evidence="7">
    <location>
        <begin position="1"/>
        <end position="26"/>
    </location>
</feature>
<dbReference type="InterPro" id="IPR039426">
    <property type="entry name" value="TonB-dep_rcpt-like"/>
</dbReference>
<dbReference type="eggNOG" id="COG1629">
    <property type="taxonomic scope" value="Bacteria"/>
</dbReference>
<dbReference type="Gene3D" id="2.60.40.1120">
    <property type="entry name" value="Carboxypeptidase-like, regulatory domain"/>
    <property type="match status" value="1"/>
</dbReference>
<feature type="chain" id="PRO_5004162822" evidence="7">
    <location>
        <begin position="27"/>
        <end position="1171"/>
    </location>
</feature>
<dbReference type="InterPro" id="IPR036942">
    <property type="entry name" value="Beta-barrel_TonB_sf"/>
</dbReference>
<keyword evidence="2" id="KW-0813">Transport</keyword>
<keyword evidence="9" id="KW-0675">Receptor</keyword>
<dbReference type="SUPFAM" id="SSF49464">
    <property type="entry name" value="Carboxypeptidase regulatory domain-like"/>
    <property type="match status" value="1"/>
</dbReference>
<evidence type="ECO:0000256" key="7">
    <source>
        <dbReference type="SAM" id="SignalP"/>
    </source>
</evidence>
<accession>Q020T4</accession>
<evidence type="ECO:0000256" key="5">
    <source>
        <dbReference type="ARBA" id="ARBA00023136"/>
    </source>
</evidence>
<evidence type="ECO:0000313" key="9">
    <source>
        <dbReference type="EMBL" id="ABJ84555.1"/>
    </source>
</evidence>
<dbReference type="InterPro" id="IPR057601">
    <property type="entry name" value="Oar-like_b-barrel"/>
</dbReference>
<dbReference type="Pfam" id="PF25183">
    <property type="entry name" value="OMP_b-brl_4"/>
    <property type="match status" value="1"/>
</dbReference>
<keyword evidence="4" id="KW-0812">Transmembrane</keyword>
<dbReference type="Gene3D" id="2.40.170.20">
    <property type="entry name" value="TonB-dependent receptor, beta-barrel domain"/>
    <property type="match status" value="1"/>
</dbReference>
<dbReference type="GO" id="GO:0044718">
    <property type="term" value="P:siderophore transmembrane transport"/>
    <property type="evidence" value="ECO:0007669"/>
    <property type="project" value="TreeGrafter"/>
</dbReference>
<evidence type="ECO:0000256" key="2">
    <source>
        <dbReference type="ARBA" id="ARBA00022448"/>
    </source>
</evidence>
<evidence type="ECO:0000259" key="8">
    <source>
        <dbReference type="Pfam" id="PF25183"/>
    </source>
</evidence>
<dbReference type="STRING" id="234267.Acid_3583"/>
<protein>
    <submittedName>
        <fullName evidence="9">TonB-dependent receptor, plug</fullName>
    </submittedName>
</protein>